<dbReference type="EMBL" id="JXLH01000011">
    <property type="protein sequence ID" value="KJY58780.1"/>
    <property type="molecule type" value="Genomic_DNA"/>
</dbReference>
<dbReference type="OrthoDB" id="2340001at2"/>
<dbReference type="RefSeq" id="WP_046331820.1">
    <property type="nucleotide sequence ID" value="NZ_JBHTBO010000011.1"/>
</dbReference>
<dbReference type="Proteomes" id="UP000033612">
    <property type="component" value="Unassembled WGS sequence"/>
</dbReference>
<organism evidence="1 2">
    <name type="scientific">Lactobacillus kimbladii</name>
    <dbReference type="NCBI Taxonomy" id="1218506"/>
    <lineage>
        <taxon>Bacteria</taxon>
        <taxon>Bacillati</taxon>
        <taxon>Bacillota</taxon>
        <taxon>Bacilli</taxon>
        <taxon>Lactobacillales</taxon>
        <taxon>Lactobacillaceae</taxon>
        <taxon>Lactobacillus</taxon>
    </lineage>
</organism>
<comment type="caution">
    <text evidence="1">The sequence shown here is derived from an EMBL/GenBank/DDBJ whole genome shotgun (WGS) entry which is preliminary data.</text>
</comment>
<evidence type="ECO:0000313" key="2">
    <source>
        <dbReference type="Proteomes" id="UP000033612"/>
    </source>
</evidence>
<dbReference type="AlphaFoldDB" id="A0A0F4LJL0"/>
<evidence type="ECO:0000313" key="1">
    <source>
        <dbReference type="EMBL" id="KJY58780.1"/>
    </source>
</evidence>
<sequence>MKSLTLYKVNKLDINDSVSLIKDKEPVGTISPSENTLTISKNTFKEYSCTYNFIVKEDILVSVNDEFIPVSEYQHTNSFKAFYCKEKNLFFVFAPSSICRGFIKSLKSTYSEEVDISNPIKFPFDKIKTYEKSARGLYFNVDDDTVTSKHFFGTGVEQNDEAVEAIDKNRATYLMAKIDVSGISRTIGFSKKGALVMYSKPMDKLDKDYPYLELAVEILQAIQLWK</sequence>
<protein>
    <submittedName>
        <fullName evidence="1">Uncharacterized protein</fullName>
    </submittedName>
</protein>
<reference evidence="1 2" key="1">
    <citation type="submission" date="2015-01" db="EMBL/GenBank/DDBJ databases">
        <title>Comparative genomics of the lactic acid bacteria isolated from the honey bee gut.</title>
        <authorList>
            <person name="Ellegaard K.M."/>
            <person name="Tamarit D."/>
            <person name="Javelind E."/>
            <person name="Olofsson T."/>
            <person name="Andersson S.G."/>
            <person name="Vasquez A."/>
        </authorList>
    </citation>
    <scope>NUCLEOTIDE SEQUENCE [LARGE SCALE GENOMIC DNA]</scope>
    <source>
        <strain evidence="1 2">Hma2</strain>
    </source>
</reference>
<gene>
    <name evidence="1" type="ORF">JF75_06310</name>
</gene>
<dbReference type="HOGENOM" id="CLU_106662_0_0_9"/>
<name>A0A0F4LJL0_9LACO</name>
<accession>A0A0F4LJL0</accession>
<dbReference type="PATRIC" id="fig|1218506.3.peg.682"/>
<proteinExistence type="predicted"/>
<keyword evidence="2" id="KW-1185">Reference proteome</keyword>